<evidence type="ECO:0008006" key="4">
    <source>
        <dbReference type="Google" id="ProtNLM"/>
    </source>
</evidence>
<dbReference type="EMBL" id="KV454014">
    <property type="protein sequence ID" value="ODV95595.1"/>
    <property type="molecule type" value="Genomic_DNA"/>
</dbReference>
<feature type="region of interest" description="Disordered" evidence="1">
    <location>
        <begin position="1"/>
        <end position="58"/>
    </location>
</feature>
<feature type="compositionally biased region" description="Low complexity" evidence="1">
    <location>
        <begin position="1085"/>
        <end position="1098"/>
    </location>
</feature>
<feature type="compositionally biased region" description="Low complexity" evidence="1">
    <location>
        <begin position="786"/>
        <end position="798"/>
    </location>
</feature>
<feature type="region of interest" description="Disordered" evidence="1">
    <location>
        <begin position="1048"/>
        <end position="1121"/>
    </location>
</feature>
<feature type="compositionally biased region" description="Low complexity" evidence="1">
    <location>
        <begin position="45"/>
        <end position="54"/>
    </location>
</feature>
<feature type="compositionally biased region" description="Polar residues" evidence="1">
    <location>
        <begin position="813"/>
        <end position="834"/>
    </location>
</feature>
<feature type="region of interest" description="Disordered" evidence="1">
    <location>
        <begin position="751"/>
        <end position="798"/>
    </location>
</feature>
<feature type="compositionally biased region" description="Polar residues" evidence="1">
    <location>
        <begin position="180"/>
        <end position="214"/>
    </location>
</feature>
<name>A0A1E4TV03_PACTA</name>
<dbReference type="AlphaFoldDB" id="A0A1E4TV03"/>
<feature type="compositionally biased region" description="Low complexity" evidence="1">
    <location>
        <begin position="15"/>
        <end position="32"/>
    </location>
</feature>
<feature type="region of interest" description="Disordered" evidence="1">
    <location>
        <begin position="144"/>
        <end position="256"/>
    </location>
</feature>
<dbReference type="STRING" id="669874.A0A1E4TV03"/>
<organism evidence="2 3">
    <name type="scientific">Pachysolen tannophilus NRRL Y-2460</name>
    <dbReference type="NCBI Taxonomy" id="669874"/>
    <lineage>
        <taxon>Eukaryota</taxon>
        <taxon>Fungi</taxon>
        <taxon>Dikarya</taxon>
        <taxon>Ascomycota</taxon>
        <taxon>Saccharomycotina</taxon>
        <taxon>Pichiomycetes</taxon>
        <taxon>Pachysolenaceae</taxon>
        <taxon>Pachysolen</taxon>
    </lineage>
</organism>
<feature type="compositionally biased region" description="Polar residues" evidence="1">
    <location>
        <begin position="849"/>
        <end position="859"/>
    </location>
</feature>
<feature type="region of interest" description="Disordered" evidence="1">
    <location>
        <begin position="283"/>
        <end position="323"/>
    </location>
</feature>
<dbReference type="OrthoDB" id="5413003at2759"/>
<feature type="compositionally biased region" description="Polar residues" evidence="1">
    <location>
        <begin position="147"/>
        <end position="165"/>
    </location>
</feature>
<dbReference type="GO" id="GO:0031011">
    <property type="term" value="C:Ino80 complex"/>
    <property type="evidence" value="ECO:0007669"/>
    <property type="project" value="InterPro"/>
</dbReference>
<feature type="compositionally biased region" description="Basic and acidic residues" evidence="1">
    <location>
        <begin position="227"/>
        <end position="236"/>
    </location>
</feature>
<feature type="compositionally biased region" description="Polar residues" evidence="1">
    <location>
        <begin position="33"/>
        <end position="44"/>
    </location>
</feature>
<reference evidence="3" key="1">
    <citation type="submission" date="2016-05" db="EMBL/GenBank/DDBJ databases">
        <title>Comparative genomics of biotechnologically important yeasts.</title>
        <authorList>
            <consortium name="DOE Joint Genome Institute"/>
            <person name="Riley R."/>
            <person name="Haridas S."/>
            <person name="Wolfe K.H."/>
            <person name="Lopes M.R."/>
            <person name="Hittinger C.T."/>
            <person name="Goker M."/>
            <person name="Salamov A."/>
            <person name="Wisecaver J."/>
            <person name="Long T.M."/>
            <person name="Aerts A.L."/>
            <person name="Barry K."/>
            <person name="Choi C."/>
            <person name="Clum A."/>
            <person name="Coughlan A.Y."/>
            <person name="Deshpande S."/>
            <person name="Douglass A.P."/>
            <person name="Hanson S.J."/>
            <person name="Klenk H.-P."/>
            <person name="Labutti K."/>
            <person name="Lapidus A."/>
            <person name="Lindquist E."/>
            <person name="Lipzen A."/>
            <person name="Meier-Kolthoff J.P."/>
            <person name="Ohm R.A."/>
            <person name="Otillar R.P."/>
            <person name="Pangilinan J."/>
            <person name="Peng Y."/>
            <person name="Rokas A."/>
            <person name="Rosa C.A."/>
            <person name="Scheuner C."/>
            <person name="Sibirny A.A."/>
            <person name="Slot J.C."/>
            <person name="Stielow J.B."/>
            <person name="Sun H."/>
            <person name="Kurtzman C.P."/>
            <person name="Blackwell M."/>
            <person name="Grigoriev I.V."/>
            <person name="Jeffries T.W."/>
        </authorList>
    </citation>
    <scope>NUCLEOTIDE SEQUENCE [LARGE SCALE GENOMIC DNA]</scope>
    <source>
        <strain evidence="3">NRRL Y-2460</strain>
    </source>
</reference>
<proteinExistence type="predicted"/>
<feature type="region of interest" description="Disordered" evidence="1">
    <location>
        <begin position="810"/>
        <end position="923"/>
    </location>
</feature>
<evidence type="ECO:0000256" key="1">
    <source>
        <dbReference type="SAM" id="MobiDB-lite"/>
    </source>
</evidence>
<feature type="compositionally biased region" description="Basic and acidic residues" evidence="1">
    <location>
        <begin position="863"/>
        <end position="872"/>
    </location>
</feature>
<dbReference type="InterPro" id="IPR038014">
    <property type="entry name" value="Ies1"/>
</dbReference>
<protein>
    <recommendedName>
        <fullName evidence="4">Ino eighty subunit 1</fullName>
    </recommendedName>
</protein>
<dbReference type="PANTHER" id="PTHR37287">
    <property type="entry name" value="INO EIGHTY SUBUNIT 1"/>
    <property type="match status" value="1"/>
</dbReference>
<evidence type="ECO:0000313" key="3">
    <source>
        <dbReference type="Proteomes" id="UP000094236"/>
    </source>
</evidence>
<feature type="compositionally biased region" description="Low complexity" evidence="1">
    <location>
        <begin position="752"/>
        <end position="772"/>
    </location>
</feature>
<keyword evidence="3" id="KW-1185">Reference proteome</keyword>
<feature type="compositionally biased region" description="Basic and acidic residues" evidence="1">
    <location>
        <begin position="912"/>
        <end position="922"/>
    </location>
</feature>
<gene>
    <name evidence="2" type="ORF">PACTADRAFT_3286</name>
</gene>
<evidence type="ECO:0000313" key="2">
    <source>
        <dbReference type="EMBL" id="ODV95595.1"/>
    </source>
</evidence>
<feature type="compositionally biased region" description="Low complexity" evidence="1">
    <location>
        <begin position="293"/>
        <end position="306"/>
    </location>
</feature>
<dbReference type="PANTHER" id="PTHR37287:SF1">
    <property type="entry name" value="INO EIGHTY SUBUNIT 1"/>
    <property type="match status" value="1"/>
</dbReference>
<accession>A0A1E4TV03</accession>
<feature type="region of interest" description="Disordered" evidence="1">
    <location>
        <begin position="87"/>
        <end position="123"/>
    </location>
</feature>
<dbReference type="Proteomes" id="UP000094236">
    <property type="component" value="Unassembled WGS sequence"/>
</dbReference>
<sequence>MSQLRYDPVHDNDHPNNNNNNNNNVNINNNINTPLSAVSKPQESQFQQQQQQQQIKATVPHNNQFSSQVHPPIISNVNTNSINSVVNNNSNNSNSNKFSISSLLTNDDNNNNNNNNQNNDDTVLNNITANTTIINNTNNTTIDEESQLASQSQVLPAESNINTPSRPLYGIHTDVHQDQNQDQYPPIDDSNTSTPANTTNGSVPSADQIGSTPSKRVLLSHKRKHKEPNSTKENQQHSKKKRKSVSSASDDVGVKDVGVKDEQVASSAASSALSSAAAAALPAAPGSVSIPVSSTTGGTITASTSPSKDENARSPAVNSRTRHIKKKDSEPLWRSDIQFEFFKNLLCNNEKVFTNPFGTIDEEIIYWDELNKGLDPNKDFSPPEVPITENNDNDNNINNSTGLQSKGYSGKLTFFELYLLSILKSSKISKILKERLALDLNYAFKFIILCLLVNFGRLNTTINFDYEMRSQLRTYHCIPVLQVNDNILKLSKTYNAGNVETDTVQHDSEVAVSEFGTPMPSNLGGGSGYTANTVKQLQDTPRLKTILKSINDLNAEIPSGSYKEFTESLIKTNTEFQNLLASHLSDSNDAKNADTIGLSLKFNLISLIFLISNYEDPISEQFFPDRRSILDGNKEKTDEMEDAKLKKKKITFSIANEIFLNDKVKPENKAKRFLWLAFKLSETDLTEDTELSNNPFGDKNIDGENKIPPVEYIENDEVYDRDTETELAFAEQMKLKRKAFLEAVDNFSDAESNVVNNNDGTGVNGTSSSAKAKATKKGRKKRMPLNENGTNNKNNSSIKSEANDELTVADGEANSNGNATKSAKSSRATKTETNADVIVEADDGGEVDVNTSTSANTDSGHIVLDKRGRVVDRSNLPPGIKLTKDGRIKQKPGKKPRSETSRQATPAILHQNNEEDSNRSDNDDADYFEELETVYAKTQLKSVRDKIKNKVLTNFIKDYIKLKQEYYYNKRSKLGNSKYFFNHDIHENDIITKDCVGIIESLLLFQNFENDLAKVSSIKLENKPTMAVTVPETVSSVKAESANTTTFPKNKELISEDVTEDESEAYKTGKASNEETAEVKKNQEPQETQQPQQPQESQEPQEDTPQTKDKAHSTSTSTNKESKFQDFGEFKKSYFSLLFKLQKNQQLQKKILHANNSELSFLNNIFDDIKKH</sequence>
<feature type="compositionally biased region" description="Basic residues" evidence="1">
    <location>
        <begin position="773"/>
        <end position="783"/>
    </location>
</feature>